<sequence>MKQPFNKKWTDFIIFRYPKLLCVTLSTWWASKSRITKFSGYQKDNGLFHPLPVCFLKNT</sequence>
<dbReference type="AlphaFoldDB" id="A0A1B3XQF8"/>
<protein>
    <submittedName>
        <fullName evidence="1">Uncharacterized protein</fullName>
    </submittedName>
</protein>
<evidence type="ECO:0000313" key="1">
    <source>
        <dbReference type="EMBL" id="AOH55462.1"/>
    </source>
</evidence>
<dbReference type="KEGG" id="bmur:ABE28_013975"/>
<organism evidence="1 2">
    <name type="scientific">Peribacillus muralis</name>
    <dbReference type="NCBI Taxonomy" id="264697"/>
    <lineage>
        <taxon>Bacteria</taxon>
        <taxon>Bacillati</taxon>
        <taxon>Bacillota</taxon>
        <taxon>Bacilli</taxon>
        <taxon>Bacillales</taxon>
        <taxon>Bacillaceae</taxon>
        <taxon>Peribacillus</taxon>
    </lineage>
</organism>
<dbReference type="EMBL" id="CP017080">
    <property type="protein sequence ID" value="AOH55462.1"/>
    <property type="molecule type" value="Genomic_DNA"/>
</dbReference>
<dbReference type="Proteomes" id="UP000077926">
    <property type="component" value="Chromosome"/>
</dbReference>
<name>A0A1B3XQF8_9BACI</name>
<proteinExistence type="predicted"/>
<evidence type="ECO:0000313" key="2">
    <source>
        <dbReference type="Proteomes" id="UP000077926"/>
    </source>
</evidence>
<keyword evidence="2" id="KW-1185">Reference proteome</keyword>
<accession>A0A1B3XQF8</accession>
<reference evidence="1 2" key="1">
    <citation type="submission" date="2016-08" db="EMBL/GenBank/DDBJ databases">
        <title>Complete genome sequence of Bacillus muralis G25-68, a strain with toxicity to nematodes.</title>
        <authorList>
            <person name="Zheng Z."/>
        </authorList>
    </citation>
    <scope>NUCLEOTIDE SEQUENCE [LARGE SCALE GENOMIC DNA]</scope>
    <source>
        <strain evidence="1 2">G25-68</strain>
    </source>
</reference>
<gene>
    <name evidence="1" type="ORF">ABE28_013975</name>
</gene>